<comment type="caution">
    <text evidence="1">The sequence shown here is derived from an EMBL/GenBank/DDBJ whole genome shotgun (WGS) entry which is preliminary data.</text>
</comment>
<gene>
    <name evidence="1" type="ORF">HMPREF3222_01269</name>
</gene>
<accession>A0A133N895</accession>
<reference evidence="1 2" key="1">
    <citation type="submission" date="2016-01" db="EMBL/GenBank/DDBJ databases">
        <authorList>
            <person name="Oliw E.H."/>
        </authorList>
    </citation>
    <scope>NUCLEOTIDE SEQUENCE [LARGE SCALE GENOMIC DNA]</scope>
    <source>
        <strain evidence="1 2">MJR7757A</strain>
    </source>
</reference>
<proteinExistence type="predicted"/>
<protein>
    <recommendedName>
        <fullName evidence="3">Spore coat protein</fullName>
    </recommendedName>
</protein>
<evidence type="ECO:0000313" key="2">
    <source>
        <dbReference type="Proteomes" id="UP000070646"/>
    </source>
</evidence>
<dbReference type="AlphaFoldDB" id="A0A133N895"/>
<sequence length="84" mass="9719">MLRIKLKKKLKIIRNFEMLGGIIMANLNELELQNLRHLIGAHCTIEKKLECYSEQCTDPTLKNMLKKDAQDAKNSKEKLMSFLG</sequence>
<dbReference type="PATRIC" id="fig|1502.174.peg.1284"/>
<evidence type="ECO:0008006" key="3">
    <source>
        <dbReference type="Google" id="ProtNLM"/>
    </source>
</evidence>
<evidence type="ECO:0000313" key="1">
    <source>
        <dbReference type="EMBL" id="KXA12509.1"/>
    </source>
</evidence>
<organism evidence="1 2">
    <name type="scientific">Clostridium perfringens</name>
    <dbReference type="NCBI Taxonomy" id="1502"/>
    <lineage>
        <taxon>Bacteria</taxon>
        <taxon>Bacillati</taxon>
        <taxon>Bacillota</taxon>
        <taxon>Clostridia</taxon>
        <taxon>Eubacteriales</taxon>
        <taxon>Clostridiaceae</taxon>
        <taxon>Clostridium</taxon>
    </lineage>
</organism>
<dbReference type="Proteomes" id="UP000070646">
    <property type="component" value="Unassembled WGS sequence"/>
</dbReference>
<dbReference type="EMBL" id="LRPU01000064">
    <property type="protein sequence ID" value="KXA12509.1"/>
    <property type="molecule type" value="Genomic_DNA"/>
</dbReference>
<name>A0A133N895_CLOPF</name>